<keyword evidence="1" id="KW-0732">Signal</keyword>
<dbReference type="RefSeq" id="WP_123565316.1">
    <property type="nucleotide sequence ID" value="NZ_MOAM01000013.1"/>
</dbReference>
<dbReference type="Proteomes" id="UP000285286">
    <property type="component" value="Unassembled WGS sequence"/>
</dbReference>
<reference evidence="2 3" key="1">
    <citation type="submission" date="2016-10" db="EMBL/GenBank/DDBJ databases">
        <title>Comparative genome analysis of multiple Pseudomonas spp. focuses on biocontrol and plant growth promoting traits.</title>
        <authorList>
            <person name="Tao X.-Y."/>
            <person name="Taylor C.G."/>
        </authorList>
    </citation>
    <scope>NUCLEOTIDE SEQUENCE [LARGE SCALE GENOMIC DNA]</scope>
    <source>
        <strain evidence="2 3">15D11</strain>
    </source>
</reference>
<dbReference type="InterPro" id="IPR009576">
    <property type="entry name" value="Biofilm_formation_YgiB"/>
</dbReference>
<organism evidence="2 3">
    <name type="scientific">Pseudomonas vranovensis</name>
    <dbReference type="NCBI Taxonomy" id="321661"/>
    <lineage>
        <taxon>Bacteria</taxon>
        <taxon>Pseudomonadati</taxon>
        <taxon>Pseudomonadota</taxon>
        <taxon>Gammaproteobacteria</taxon>
        <taxon>Pseudomonadales</taxon>
        <taxon>Pseudomonadaceae</taxon>
        <taxon>Pseudomonas</taxon>
    </lineage>
</organism>
<sequence length="198" mass="21927">MKRSKSLRLLALGSLPLVLSACDNKVAAIKPYSEVRHHQGVQQCIGSGTRAEACNEARDVAQQLHYAHAPRFDDLNACQLRFEHCQQAEGNGFFLPAMDGFNLTTERQVYDDGVPIDQAHWTSLRYVDAAPRYLAEPVYRARKGREAFASSALSEQGRADVAPALLRVFGGNSYGSTRWLTLDSNGFNSRSSLRSYST</sequence>
<protein>
    <recommendedName>
        <fullName evidence="4">DUF1190 domain-containing protein</fullName>
    </recommendedName>
</protein>
<evidence type="ECO:0000313" key="2">
    <source>
        <dbReference type="EMBL" id="ROL76043.1"/>
    </source>
</evidence>
<evidence type="ECO:0008006" key="4">
    <source>
        <dbReference type="Google" id="ProtNLM"/>
    </source>
</evidence>
<keyword evidence="3" id="KW-1185">Reference proteome</keyword>
<evidence type="ECO:0000313" key="3">
    <source>
        <dbReference type="Proteomes" id="UP000285286"/>
    </source>
</evidence>
<accession>A0A423DV32</accession>
<dbReference type="EMBL" id="MOAM01000013">
    <property type="protein sequence ID" value="ROL76043.1"/>
    <property type="molecule type" value="Genomic_DNA"/>
</dbReference>
<gene>
    <name evidence="2" type="ORF">BHU25_07515</name>
</gene>
<dbReference type="Pfam" id="PF06693">
    <property type="entry name" value="DUF1190"/>
    <property type="match status" value="1"/>
</dbReference>
<name>A0A423DV32_9PSED</name>
<feature type="signal peptide" evidence="1">
    <location>
        <begin position="1"/>
        <end position="21"/>
    </location>
</feature>
<dbReference type="AlphaFoldDB" id="A0A423DV32"/>
<comment type="caution">
    <text evidence="2">The sequence shown here is derived from an EMBL/GenBank/DDBJ whole genome shotgun (WGS) entry which is preliminary data.</text>
</comment>
<feature type="chain" id="PRO_5019547599" description="DUF1190 domain-containing protein" evidence="1">
    <location>
        <begin position="22"/>
        <end position="198"/>
    </location>
</feature>
<evidence type="ECO:0000256" key="1">
    <source>
        <dbReference type="SAM" id="SignalP"/>
    </source>
</evidence>
<dbReference type="PROSITE" id="PS51257">
    <property type="entry name" value="PROKAR_LIPOPROTEIN"/>
    <property type="match status" value="1"/>
</dbReference>
<proteinExistence type="predicted"/>